<dbReference type="RefSeq" id="WP_125403189.1">
    <property type="nucleotide sequence ID" value="NZ_JBEHHI010000005.1"/>
</dbReference>
<evidence type="ECO:0000313" key="3">
    <source>
        <dbReference type="Proteomes" id="UP001560019"/>
    </source>
</evidence>
<evidence type="ECO:0000256" key="1">
    <source>
        <dbReference type="SAM" id="SignalP"/>
    </source>
</evidence>
<comment type="caution">
    <text evidence="2">The sequence shown here is derived from an EMBL/GenBank/DDBJ whole genome shotgun (WGS) entry which is preliminary data.</text>
</comment>
<organism evidence="2 3">
    <name type="scientific">Rhodovulum iodosum</name>
    <dbReference type="NCBI Taxonomy" id="68291"/>
    <lineage>
        <taxon>Bacteria</taxon>
        <taxon>Pseudomonadati</taxon>
        <taxon>Pseudomonadota</taxon>
        <taxon>Alphaproteobacteria</taxon>
        <taxon>Rhodobacterales</taxon>
        <taxon>Paracoccaceae</taxon>
        <taxon>Rhodovulum</taxon>
    </lineage>
</organism>
<dbReference type="Proteomes" id="UP001560019">
    <property type="component" value="Unassembled WGS sequence"/>
</dbReference>
<proteinExistence type="predicted"/>
<reference evidence="2 3" key="1">
    <citation type="submission" date="2024-06" db="EMBL/GenBank/DDBJ databases">
        <title>Genome of Rhodovulum iodosum, a marine photoferrotroph.</title>
        <authorList>
            <person name="Bianchini G."/>
            <person name="Nikeleit V."/>
            <person name="Kappler A."/>
            <person name="Bryce C."/>
            <person name="Sanchez-Baracaldo P."/>
        </authorList>
    </citation>
    <scope>NUCLEOTIDE SEQUENCE [LARGE SCALE GENOMIC DNA]</scope>
    <source>
        <strain evidence="2 3">UT/N1</strain>
    </source>
</reference>
<evidence type="ECO:0000313" key="2">
    <source>
        <dbReference type="EMBL" id="MEX5730243.1"/>
    </source>
</evidence>
<protein>
    <recommendedName>
        <fullName evidence="4">TIGR03016 family PEP-CTERM system-associated outer membrane protein</fullName>
    </recommendedName>
</protein>
<keyword evidence="1" id="KW-0732">Signal</keyword>
<feature type="chain" id="PRO_5045493874" description="TIGR03016 family PEP-CTERM system-associated outer membrane protein" evidence="1">
    <location>
        <begin position="21"/>
        <end position="461"/>
    </location>
</feature>
<dbReference type="SUPFAM" id="SSF56935">
    <property type="entry name" value="Porins"/>
    <property type="match status" value="1"/>
</dbReference>
<gene>
    <name evidence="2" type="ORF">Ga0609869_003596</name>
</gene>
<keyword evidence="3" id="KW-1185">Reference proteome</keyword>
<evidence type="ECO:0008006" key="4">
    <source>
        <dbReference type="Google" id="ProtNLM"/>
    </source>
</evidence>
<sequence length="461" mass="50338">MTRAGALAGMILLMAGTAPAQETGGLRMVFGVESSLRSDDNFELDPDADGHTTLWDTRLSFGLVSETRTARLALDLGTTARLAEFPDSSESGFEAPSARLSYTRESARSRISVDANWEKADIRFLSPFSDPVLILDEETGEPFLVSDPGNRERADLGLRLETGLDTPLGLVLTARHNALRYSDTVDPDYYDRESNSLSARLRLRFSPVTTGYVTASQRLFSAEDTPDTDRETRRLGIGLDHAIDAATVFEAEIDTVRIETEKTTGGVRRTDVDEGLDASLSLSRELSNGRARLSYTHDTTTTGSRDTLRLGRSLELPRGGLSVSVGATEGEAGETALVGEVGYTHELPRGGLRLGLSRAVSTSDDDEDVLRTRLNAGWEHEIGALSSLSLDMGYAQIEDGGTGDTTERERANLRLAYNRLLAQDWRLSAGVEHRLDREEGNPDAHSNAVFVTIRRNFSIRP</sequence>
<name>A0ABV3Y106_9RHOB</name>
<dbReference type="EMBL" id="JBEHHI010000005">
    <property type="protein sequence ID" value="MEX5730243.1"/>
    <property type="molecule type" value="Genomic_DNA"/>
</dbReference>
<feature type="signal peptide" evidence="1">
    <location>
        <begin position="1"/>
        <end position="20"/>
    </location>
</feature>
<accession>A0ABV3Y106</accession>